<dbReference type="SUPFAM" id="SSF47943">
    <property type="entry name" value="Retrovirus capsid protein, N-terminal core domain"/>
    <property type="match status" value="1"/>
</dbReference>
<keyword evidence="3" id="KW-1185">Reference proteome</keyword>
<dbReference type="EMBL" id="CAJHUB010000771">
    <property type="protein sequence ID" value="CAD7690607.1"/>
    <property type="molecule type" value="Genomic_DNA"/>
</dbReference>
<evidence type="ECO:0000313" key="3">
    <source>
        <dbReference type="Proteomes" id="UP000645828"/>
    </source>
</evidence>
<organism evidence="2 3">
    <name type="scientific">Nyctereutes procyonoides</name>
    <name type="common">Raccoon dog</name>
    <name type="synonym">Canis procyonoides</name>
    <dbReference type="NCBI Taxonomy" id="34880"/>
    <lineage>
        <taxon>Eukaryota</taxon>
        <taxon>Metazoa</taxon>
        <taxon>Chordata</taxon>
        <taxon>Craniata</taxon>
        <taxon>Vertebrata</taxon>
        <taxon>Euteleostomi</taxon>
        <taxon>Mammalia</taxon>
        <taxon>Eutheria</taxon>
        <taxon>Laurasiatheria</taxon>
        <taxon>Carnivora</taxon>
        <taxon>Caniformia</taxon>
        <taxon>Canidae</taxon>
        <taxon>Nyctereutes</taxon>
    </lineage>
</organism>
<name>A0A811ZNG1_NYCPR</name>
<dbReference type="Proteomes" id="UP000645828">
    <property type="component" value="Unassembled WGS sequence"/>
</dbReference>
<dbReference type="InterPro" id="IPR050462">
    <property type="entry name" value="Retroviral_Gag-Pol_poly"/>
</dbReference>
<proteinExistence type="predicted"/>
<evidence type="ECO:0000313" key="2">
    <source>
        <dbReference type="EMBL" id="CAD7690607.1"/>
    </source>
</evidence>
<dbReference type="InterPro" id="IPR008919">
    <property type="entry name" value="Retrov_capsid_N"/>
</dbReference>
<dbReference type="Gene3D" id="1.10.375.10">
    <property type="entry name" value="Human Immunodeficiency Virus Type 1 Capsid Protein"/>
    <property type="match status" value="1"/>
</dbReference>
<evidence type="ECO:0000259" key="1">
    <source>
        <dbReference type="Pfam" id="PF02093"/>
    </source>
</evidence>
<sequence>MCMECVCVCVCVCEHVYSQEQQPSCACIGVGSLVVSRIRNLGHNIWGLVRDPRDPQDPTRRVPRVPAWEDCRQLLQVLFTTEERERIQVEAWKSVLGEDRQPTQNPDLINTTFPLSRPTWDHNSAEDDILLAAEDQDTDLRGTKDLLQTIAAPSPLPVQEQEDRQLLNAAPSRFPHQCLR</sequence>
<accession>A0A811ZNG1</accession>
<dbReference type="PANTHER" id="PTHR33166">
    <property type="entry name" value="GAG_P30 DOMAIN-CONTAINING PROTEIN"/>
    <property type="match status" value="1"/>
</dbReference>
<dbReference type="Pfam" id="PF02093">
    <property type="entry name" value="Gag_p30"/>
    <property type="match status" value="1"/>
</dbReference>
<protein>
    <submittedName>
        <fullName evidence="2">(raccoon dog) hypothetical protein</fullName>
    </submittedName>
</protein>
<comment type="caution">
    <text evidence="2">The sequence shown here is derived from an EMBL/GenBank/DDBJ whole genome shotgun (WGS) entry which is preliminary data.</text>
</comment>
<dbReference type="InterPro" id="IPR003036">
    <property type="entry name" value="Gag_P30"/>
</dbReference>
<reference evidence="2" key="1">
    <citation type="submission" date="2020-12" db="EMBL/GenBank/DDBJ databases">
        <authorList>
            <consortium name="Molecular Ecology Group"/>
        </authorList>
    </citation>
    <scope>NUCLEOTIDE SEQUENCE</scope>
    <source>
        <strain evidence="2">TBG_1078</strain>
    </source>
</reference>
<dbReference type="GO" id="GO:0019068">
    <property type="term" value="P:virion assembly"/>
    <property type="evidence" value="ECO:0007669"/>
    <property type="project" value="InterPro"/>
</dbReference>
<dbReference type="AlphaFoldDB" id="A0A811ZNG1"/>
<feature type="domain" description="Core shell protein Gag P30" evidence="1">
    <location>
        <begin position="64"/>
        <end position="126"/>
    </location>
</feature>
<gene>
    <name evidence="2" type="ORF">NYPRO_LOCUS23401</name>
</gene>